<reference evidence="2 3" key="1">
    <citation type="journal article" date="2018" name="Front. Plant Sci.">
        <title>Red Clover (Trifolium pratense) and Zigzag Clover (T. medium) - A Picture of Genomic Similarities and Differences.</title>
        <authorList>
            <person name="Dluhosova J."/>
            <person name="Istvanek J."/>
            <person name="Nedelnik J."/>
            <person name="Repkova J."/>
        </authorList>
    </citation>
    <scope>NUCLEOTIDE SEQUENCE [LARGE SCALE GENOMIC DNA]</scope>
    <source>
        <strain evidence="3">cv. 10/8</strain>
        <tissue evidence="2">Leaf</tissue>
    </source>
</reference>
<proteinExistence type="predicted"/>
<dbReference type="PANTHER" id="PTHR47074">
    <property type="entry name" value="BNAC02G40300D PROTEIN"/>
    <property type="match status" value="1"/>
</dbReference>
<dbReference type="EMBL" id="LXQA010035583">
    <property type="protein sequence ID" value="MCH97662.1"/>
    <property type="molecule type" value="Genomic_DNA"/>
</dbReference>
<dbReference type="InterPro" id="IPR052929">
    <property type="entry name" value="RNase_H-like_EbsB-rel"/>
</dbReference>
<comment type="caution">
    <text evidence="2">The sequence shown here is derived from an EMBL/GenBank/DDBJ whole genome shotgun (WGS) entry which is preliminary data.</text>
</comment>
<keyword evidence="3" id="KW-1185">Reference proteome</keyword>
<dbReference type="GO" id="GO:0016740">
    <property type="term" value="F:transferase activity"/>
    <property type="evidence" value="ECO:0007669"/>
    <property type="project" value="UniProtKB-KW"/>
</dbReference>
<dbReference type="GO" id="GO:0003676">
    <property type="term" value="F:nucleic acid binding"/>
    <property type="evidence" value="ECO:0007669"/>
    <property type="project" value="InterPro"/>
</dbReference>
<evidence type="ECO:0000259" key="1">
    <source>
        <dbReference type="Pfam" id="PF13456"/>
    </source>
</evidence>
<organism evidence="2 3">
    <name type="scientific">Trifolium medium</name>
    <dbReference type="NCBI Taxonomy" id="97028"/>
    <lineage>
        <taxon>Eukaryota</taxon>
        <taxon>Viridiplantae</taxon>
        <taxon>Streptophyta</taxon>
        <taxon>Embryophyta</taxon>
        <taxon>Tracheophyta</taxon>
        <taxon>Spermatophyta</taxon>
        <taxon>Magnoliopsida</taxon>
        <taxon>eudicotyledons</taxon>
        <taxon>Gunneridae</taxon>
        <taxon>Pentapetalae</taxon>
        <taxon>rosids</taxon>
        <taxon>fabids</taxon>
        <taxon>Fabales</taxon>
        <taxon>Fabaceae</taxon>
        <taxon>Papilionoideae</taxon>
        <taxon>50 kb inversion clade</taxon>
        <taxon>NPAAA clade</taxon>
        <taxon>Hologalegina</taxon>
        <taxon>IRL clade</taxon>
        <taxon>Trifolieae</taxon>
        <taxon>Trifolium</taxon>
    </lineage>
</organism>
<protein>
    <submittedName>
        <fullName evidence="2">Polynucleotidyl transferase Ribonuclease H fold</fullName>
    </submittedName>
</protein>
<dbReference type="Proteomes" id="UP000265520">
    <property type="component" value="Unassembled WGS sequence"/>
</dbReference>
<dbReference type="InterPro" id="IPR002156">
    <property type="entry name" value="RNaseH_domain"/>
</dbReference>
<accession>A0A392ND62</accession>
<evidence type="ECO:0000313" key="3">
    <source>
        <dbReference type="Proteomes" id="UP000265520"/>
    </source>
</evidence>
<keyword evidence="2" id="KW-0808">Transferase</keyword>
<feature type="domain" description="RNase H type-1" evidence="1">
    <location>
        <begin position="60"/>
        <end position="126"/>
    </location>
</feature>
<dbReference type="PANTHER" id="PTHR47074:SF54">
    <property type="entry name" value="RNASE H TYPE-1 DOMAIN-CONTAINING PROTEIN"/>
    <property type="match status" value="1"/>
</dbReference>
<sequence length="178" mass="20479">MEQFQVVAGSPEQVGNKSHQMWQQWFDAKQMQFSRQQVRQTHNITTWTKPREGWIKSKCNVDACFFHNCGITTVACCFRNSNGEFQHAQTRHYNMKLSTLEGEGLALFNAVQLAIQQGRDCVIFESLISLSNFEVKFVRRQTNMVAHSLATAAISWASHHYIDVMPPCIETLLINEMH</sequence>
<name>A0A392ND62_9FABA</name>
<dbReference type="InterPro" id="IPR044730">
    <property type="entry name" value="RNase_H-like_dom_plant"/>
</dbReference>
<dbReference type="CDD" id="cd06222">
    <property type="entry name" value="RNase_H_like"/>
    <property type="match status" value="1"/>
</dbReference>
<dbReference type="GO" id="GO:0004523">
    <property type="term" value="F:RNA-DNA hybrid ribonuclease activity"/>
    <property type="evidence" value="ECO:0007669"/>
    <property type="project" value="InterPro"/>
</dbReference>
<evidence type="ECO:0000313" key="2">
    <source>
        <dbReference type="EMBL" id="MCH97662.1"/>
    </source>
</evidence>
<dbReference type="AlphaFoldDB" id="A0A392ND62"/>
<dbReference type="Pfam" id="PF13456">
    <property type="entry name" value="RVT_3"/>
    <property type="match status" value="1"/>
</dbReference>